<dbReference type="InterPro" id="IPR036249">
    <property type="entry name" value="Thioredoxin-like_sf"/>
</dbReference>
<organism evidence="2 3">
    <name type="scientific">Tubulinosema ratisbonensis</name>
    <dbReference type="NCBI Taxonomy" id="291195"/>
    <lineage>
        <taxon>Eukaryota</taxon>
        <taxon>Fungi</taxon>
        <taxon>Fungi incertae sedis</taxon>
        <taxon>Microsporidia</taxon>
        <taxon>Tubulinosematoidea</taxon>
        <taxon>Tubulinosematidae</taxon>
        <taxon>Tubulinosema</taxon>
    </lineage>
</organism>
<proteinExistence type="predicted"/>
<dbReference type="AlphaFoldDB" id="A0A437AHN9"/>
<dbReference type="OrthoDB" id="2186158at2759"/>
<dbReference type="VEuPathDB" id="MicrosporidiaDB:TUBRATIS_29510"/>
<evidence type="ECO:0000313" key="3">
    <source>
        <dbReference type="Proteomes" id="UP000282876"/>
    </source>
</evidence>
<reference evidence="2 3" key="1">
    <citation type="submission" date="2018-10" db="EMBL/GenBank/DDBJ databases">
        <title>Draft genome sequence of the microsporidian Tubulinosema ratisbonensis.</title>
        <authorList>
            <person name="Polonais V."/>
            <person name="Peyretaillade E."/>
            <person name="Niehus S."/>
            <person name="Wawrzyniak I."/>
            <person name="Franchet A."/>
            <person name="Gaspin C."/>
            <person name="Reichstadt M."/>
            <person name="Belser C."/>
            <person name="Labadie K."/>
            <person name="Delbac F."/>
            <person name="Ferrandon D."/>
        </authorList>
    </citation>
    <scope>NUCLEOTIDE SEQUENCE [LARGE SCALE GENOMIC DNA]</scope>
    <source>
        <strain evidence="2 3">Franzen</strain>
    </source>
</reference>
<keyword evidence="1" id="KW-0812">Transmembrane</keyword>
<dbReference type="Proteomes" id="UP000282876">
    <property type="component" value="Unassembled WGS sequence"/>
</dbReference>
<keyword evidence="1" id="KW-1133">Transmembrane helix</keyword>
<protein>
    <submittedName>
        <fullName evidence="2">Uncharacterized protein</fullName>
    </submittedName>
</protein>
<evidence type="ECO:0000313" key="2">
    <source>
        <dbReference type="EMBL" id="RVD90622.1"/>
    </source>
</evidence>
<dbReference type="Gene3D" id="3.40.30.10">
    <property type="entry name" value="Glutaredoxin"/>
    <property type="match status" value="1"/>
</dbReference>
<evidence type="ECO:0000256" key="1">
    <source>
        <dbReference type="SAM" id="Phobius"/>
    </source>
</evidence>
<comment type="caution">
    <text evidence="2">The sequence shown here is derived from an EMBL/GenBank/DDBJ whole genome shotgun (WGS) entry which is preliminary data.</text>
</comment>
<gene>
    <name evidence="2" type="ORF">TUBRATIS_29510</name>
</gene>
<keyword evidence="3" id="KW-1185">Reference proteome</keyword>
<dbReference type="EMBL" id="RCSS01000825">
    <property type="protein sequence ID" value="RVD90622.1"/>
    <property type="molecule type" value="Genomic_DNA"/>
</dbReference>
<keyword evidence="1" id="KW-0472">Membrane</keyword>
<accession>A0A437AHN9</accession>
<sequence length="529" mass="62297">DLQEFVSNQCDSLLNLLNQGNLNFEDRIDLTKEQPEPSKEPEIIVIDSDSQEETESNSSDSLDLRNEFIKKVLNLQPGLENPLLDLGSDVFSSDVLNLQEKNDSCEEVIEIDDDLNKNELVYLNNEKKIELQNKNVTDQNISLVNDNLSNSVLQDLEKMLEECINNEPLRVEEEKVKRNEVALTENCPDLINNQQSSILYKLLQTQNTSTSNQSLDDSFIKQKEAVNPLATEQNSSDSSDLNESYLETNPSMANQRNFLENQSEIDIYDELIKYKLNKMMDLFKNKDHPFKIGLDFPIRPGLVIYRIEERTPFRFYWVSRYFMNDYTIRNKFWRNQQNKHLFVQKMSEVLEEIYLDISFTNFKKKDLLIVFYDSSLSELCDTCKLFAPLINDTKEIQGYEIRTVDFSKNGELCLKFFVIYVPHLVLRKDYKFYNLYPSSIPHLEIILEKKLWREEDKFAWFLEPNKFYMKYVAKLIEVTILLSDKLSYKVSNIPRGYVYFAYFCVFSYLVVSIYYVILDIKSEDKIKEE</sequence>
<name>A0A437AHN9_9MICR</name>
<feature type="transmembrane region" description="Helical" evidence="1">
    <location>
        <begin position="497"/>
        <end position="517"/>
    </location>
</feature>
<feature type="non-terminal residue" evidence="2">
    <location>
        <position position="1"/>
    </location>
</feature>
<dbReference type="SUPFAM" id="SSF52833">
    <property type="entry name" value="Thioredoxin-like"/>
    <property type="match status" value="1"/>
</dbReference>